<accession>A0ABW1WM26</accession>
<proteinExistence type="predicted"/>
<keyword evidence="2" id="KW-1185">Reference proteome</keyword>
<evidence type="ECO:0000313" key="2">
    <source>
        <dbReference type="Proteomes" id="UP001596237"/>
    </source>
</evidence>
<name>A0ABW1WM26_9HYPH</name>
<gene>
    <name evidence="1" type="ORF">ACFQDP_05280</name>
</gene>
<dbReference type="EMBL" id="JBHSTT010000018">
    <property type="protein sequence ID" value="MFC6388754.1"/>
    <property type="molecule type" value="Genomic_DNA"/>
</dbReference>
<reference evidence="2" key="1">
    <citation type="journal article" date="2019" name="Int. J. Syst. Evol. Microbiol.">
        <title>The Global Catalogue of Microorganisms (GCM) 10K type strain sequencing project: providing services to taxonomists for standard genome sequencing and annotation.</title>
        <authorList>
            <consortium name="The Broad Institute Genomics Platform"/>
            <consortium name="The Broad Institute Genome Sequencing Center for Infectious Disease"/>
            <person name="Wu L."/>
            <person name="Ma J."/>
        </authorList>
    </citation>
    <scope>NUCLEOTIDE SEQUENCE [LARGE SCALE GENOMIC DNA]</scope>
    <source>
        <strain evidence="2">CCUG 36916</strain>
    </source>
</reference>
<comment type="caution">
    <text evidence="1">The sequence shown here is derived from an EMBL/GenBank/DDBJ whole genome shotgun (WGS) entry which is preliminary data.</text>
</comment>
<evidence type="ECO:0000313" key="1">
    <source>
        <dbReference type="EMBL" id="MFC6388754.1"/>
    </source>
</evidence>
<dbReference type="RefSeq" id="WP_192284974.1">
    <property type="nucleotide sequence ID" value="NZ_JBHSTT010000018.1"/>
</dbReference>
<dbReference type="Proteomes" id="UP001596237">
    <property type="component" value="Unassembled WGS sequence"/>
</dbReference>
<protein>
    <submittedName>
        <fullName evidence="1">Uncharacterized protein</fullName>
    </submittedName>
</protein>
<sequence length="127" mass="14289">MAREAAFAVGERARAHLAAAMRSAWAEAKLALAPTKTEQDRLSPSDMIGHEDDYQGRVLKYIGIKPWSSKDGYDKRDYIICEIDGQIKDKGLMYFLKSGQVDLFHIEVTTPFGAIWCHENIEAELLS</sequence>
<organism evidence="1 2">
    <name type="scientific">Methylorubrum zatmanii</name>
    <dbReference type="NCBI Taxonomy" id="29429"/>
    <lineage>
        <taxon>Bacteria</taxon>
        <taxon>Pseudomonadati</taxon>
        <taxon>Pseudomonadota</taxon>
        <taxon>Alphaproteobacteria</taxon>
        <taxon>Hyphomicrobiales</taxon>
        <taxon>Methylobacteriaceae</taxon>
        <taxon>Methylorubrum</taxon>
    </lineage>
</organism>